<accession>A0A1Y2HDJ2</accession>
<organism evidence="3 4">
    <name type="scientific">Catenaria anguillulae PL171</name>
    <dbReference type="NCBI Taxonomy" id="765915"/>
    <lineage>
        <taxon>Eukaryota</taxon>
        <taxon>Fungi</taxon>
        <taxon>Fungi incertae sedis</taxon>
        <taxon>Blastocladiomycota</taxon>
        <taxon>Blastocladiomycetes</taxon>
        <taxon>Blastocladiales</taxon>
        <taxon>Catenariaceae</taxon>
        <taxon>Catenaria</taxon>
    </lineage>
</organism>
<protein>
    <submittedName>
        <fullName evidence="3">Eisosome component PIL1-domain-containing protein</fullName>
    </submittedName>
</protein>
<keyword evidence="1" id="KW-0175">Coiled coil</keyword>
<dbReference type="GO" id="GO:0005886">
    <property type="term" value="C:plasma membrane"/>
    <property type="evidence" value="ECO:0007669"/>
    <property type="project" value="TreeGrafter"/>
</dbReference>
<evidence type="ECO:0000313" key="3">
    <source>
        <dbReference type="EMBL" id="ORZ32064.1"/>
    </source>
</evidence>
<dbReference type="InterPro" id="IPR027267">
    <property type="entry name" value="AH/BAR_dom_sf"/>
</dbReference>
<proteinExistence type="predicted"/>
<dbReference type="PANTHER" id="PTHR31962:SF1">
    <property type="entry name" value="SPHINGOLIPID LONG CHAIN BASE-RESPONSIVE PROTEIN PIL1"/>
    <property type="match status" value="1"/>
</dbReference>
<dbReference type="Proteomes" id="UP000193411">
    <property type="component" value="Unassembled WGS sequence"/>
</dbReference>
<feature type="region of interest" description="Disordered" evidence="2">
    <location>
        <begin position="576"/>
        <end position="595"/>
    </location>
</feature>
<dbReference type="GO" id="GO:0070941">
    <property type="term" value="P:eisosome assembly"/>
    <property type="evidence" value="ECO:0007669"/>
    <property type="project" value="TreeGrafter"/>
</dbReference>
<sequence>MSRLQALRRNLDRTLASHANHALDVYIHEEKDTTKHLDLYAQEQREAARFFAKWGQAEEDADLRDVTDKAGSLLQKMTDSVALFCKAQEAYRAQLKLIRAKEESTQPLRDRFKRAEAALVKLEHKDHSGRTPVADNKLDEAKREVANAEAALVQAEMDLAEVKRKVLKESLHLRFDSMRRLGAELDVLGVYGKYIADQVPVNVVPTPEHHRPPYRGADVTIQIVKDAVNALASIDVPESLIAAHVVDPAAGNISSSSKPLAANAPISSSSTNSSSHRLSILSTKSPPTSATAAPASPPPRIASAAAPSTRPLPVVPPGKPLPGGPYASAFPANLPPSAYDDDTDEITQQTYALSLDTTHSSSFTRRPSVASQPGNASSPSSPASTGGRRSSSGSVHLPTPGYDLSALPPSPQYNPLTGAGAGAHVPGMDHAHHHASPYAGPILATMMDHAAYAQGSAPAPLSMPMPTGTGAGAGVAGSRASFSLDQGAAPIPMPMPMPAGRPASWNLGASVSPPTSGLYMAATTTPASASVAASYSVATHGYGYGLLSHQDTRGVGVAPAAAGGVGYVLQQQEDAGELPGGFPPGMSAADQLYGR</sequence>
<feature type="compositionally biased region" description="Low complexity" evidence="2">
    <location>
        <begin position="370"/>
        <end position="394"/>
    </location>
</feature>
<feature type="compositionally biased region" description="Low complexity" evidence="2">
    <location>
        <begin position="266"/>
        <end position="294"/>
    </location>
</feature>
<dbReference type="GO" id="GO:0008289">
    <property type="term" value="F:lipid binding"/>
    <property type="evidence" value="ECO:0007669"/>
    <property type="project" value="TreeGrafter"/>
</dbReference>
<dbReference type="Gene3D" id="1.20.1270.60">
    <property type="entry name" value="Arfaptin homology (AH) domain/BAR domain"/>
    <property type="match status" value="1"/>
</dbReference>
<comment type="caution">
    <text evidence="3">The sequence shown here is derived from an EMBL/GenBank/DDBJ whole genome shotgun (WGS) entry which is preliminary data.</text>
</comment>
<dbReference type="GO" id="GO:0006897">
    <property type="term" value="P:endocytosis"/>
    <property type="evidence" value="ECO:0007669"/>
    <property type="project" value="TreeGrafter"/>
</dbReference>
<feature type="compositionally biased region" description="Low complexity" evidence="2">
    <location>
        <begin position="301"/>
        <end position="312"/>
    </location>
</feature>
<gene>
    <name evidence="3" type="ORF">BCR44DRAFT_1515673</name>
</gene>
<dbReference type="GO" id="GO:0036286">
    <property type="term" value="C:eisosome filament"/>
    <property type="evidence" value="ECO:0007669"/>
    <property type="project" value="TreeGrafter"/>
</dbReference>
<feature type="compositionally biased region" description="Polar residues" evidence="2">
    <location>
        <begin position="355"/>
        <end position="365"/>
    </location>
</feature>
<feature type="region of interest" description="Disordered" evidence="2">
    <location>
        <begin position="355"/>
        <end position="425"/>
    </location>
</feature>
<feature type="coiled-coil region" evidence="1">
    <location>
        <begin position="138"/>
        <end position="165"/>
    </location>
</feature>
<feature type="region of interest" description="Disordered" evidence="2">
    <location>
        <begin position="252"/>
        <end position="320"/>
    </location>
</feature>
<name>A0A1Y2HDJ2_9FUNG</name>
<dbReference type="AlphaFoldDB" id="A0A1Y2HDJ2"/>
<keyword evidence="4" id="KW-1185">Reference proteome</keyword>
<evidence type="ECO:0000313" key="4">
    <source>
        <dbReference type="Proteomes" id="UP000193411"/>
    </source>
</evidence>
<dbReference type="OrthoDB" id="5599269at2759"/>
<reference evidence="3 4" key="1">
    <citation type="submission" date="2016-07" db="EMBL/GenBank/DDBJ databases">
        <title>Pervasive Adenine N6-methylation of Active Genes in Fungi.</title>
        <authorList>
            <consortium name="DOE Joint Genome Institute"/>
            <person name="Mondo S.J."/>
            <person name="Dannebaum R.O."/>
            <person name="Kuo R.C."/>
            <person name="Labutti K."/>
            <person name="Haridas S."/>
            <person name="Kuo A."/>
            <person name="Salamov A."/>
            <person name="Ahrendt S.R."/>
            <person name="Lipzen A."/>
            <person name="Sullivan W."/>
            <person name="Andreopoulos W.B."/>
            <person name="Clum A."/>
            <person name="Lindquist E."/>
            <person name="Daum C."/>
            <person name="Ramamoorthy G.K."/>
            <person name="Gryganskyi A."/>
            <person name="Culley D."/>
            <person name="Magnuson J.K."/>
            <person name="James T.Y."/>
            <person name="O'Malley M.A."/>
            <person name="Stajich J.E."/>
            <person name="Spatafora J.W."/>
            <person name="Visel A."/>
            <person name="Grigoriev I.V."/>
        </authorList>
    </citation>
    <scope>NUCLEOTIDE SEQUENCE [LARGE SCALE GENOMIC DNA]</scope>
    <source>
        <strain evidence="3 4">PL171</strain>
    </source>
</reference>
<evidence type="ECO:0000256" key="1">
    <source>
        <dbReference type="SAM" id="Coils"/>
    </source>
</evidence>
<dbReference type="STRING" id="765915.A0A1Y2HDJ2"/>
<dbReference type="Pfam" id="PF13805">
    <property type="entry name" value="Pil1"/>
    <property type="match status" value="1"/>
</dbReference>
<dbReference type="EMBL" id="MCFL01000051">
    <property type="protein sequence ID" value="ORZ32064.1"/>
    <property type="molecule type" value="Genomic_DNA"/>
</dbReference>
<dbReference type="PANTHER" id="PTHR31962">
    <property type="entry name" value="SPHINGOLIPID LONG CHAIN BASE-RESPONSIVE PROTEIN PIL1"/>
    <property type="match status" value="1"/>
</dbReference>
<evidence type="ECO:0000256" key="2">
    <source>
        <dbReference type="SAM" id="MobiDB-lite"/>
    </source>
</evidence>
<dbReference type="InterPro" id="IPR028245">
    <property type="entry name" value="PIL1/LSP1"/>
</dbReference>